<feature type="coiled-coil region" evidence="1">
    <location>
        <begin position="153"/>
        <end position="230"/>
    </location>
</feature>
<keyword evidence="1" id="KW-0175">Coiled coil</keyword>
<comment type="caution">
    <text evidence="2">The sequence shown here is derived from an EMBL/GenBank/DDBJ whole genome shotgun (WGS) entry which is preliminary data.</text>
</comment>
<evidence type="ECO:0000313" key="3">
    <source>
        <dbReference type="Proteomes" id="UP001642409"/>
    </source>
</evidence>
<proteinExistence type="predicted"/>
<name>A0ABP1HI05_9EUKA</name>
<dbReference type="Proteomes" id="UP001642409">
    <property type="component" value="Unassembled WGS sequence"/>
</dbReference>
<protein>
    <submittedName>
        <fullName evidence="2">Hypothetical_protein</fullName>
    </submittedName>
</protein>
<evidence type="ECO:0000313" key="2">
    <source>
        <dbReference type="EMBL" id="CAL5995088.1"/>
    </source>
</evidence>
<keyword evidence="3" id="KW-1185">Reference proteome</keyword>
<accession>A0ABP1HI05</accession>
<dbReference type="EMBL" id="CAXDID020000032">
    <property type="protein sequence ID" value="CAL5995088.1"/>
    <property type="molecule type" value="Genomic_DNA"/>
</dbReference>
<feature type="coiled-coil region" evidence="1">
    <location>
        <begin position="296"/>
        <end position="323"/>
    </location>
</feature>
<evidence type="ECO:0000256" key="1">
    <source>
        <dbReference type="SAM" id="Coils"/>
    </source>
</evidence>
<sequence length="399" mass="47260">MTLNKIKTSREISFQERELYEIEQLKEKRLAIFKNLNVTQIQEIEYILSEFESKTFFYCGGIYQQLNNVLQKLINDNDLRSKNYFDNYCSIKKQQIQFKDDLIHKKQQCTRQLSRLLVLRNKLVEMSNISEQSATKDVVNFQDKLNKNKANIENNNLQEYQKLQENLSILNEQLNIKIHDFAATRLQNDSAKTQWLSTHIGNLESTREILQQLTDQNAQLITKIRDNRNESDTLRSVLAQTETVSDSIRRQHEQLYIHMEELMNKLHQQQLLDNVDIPESPAPSLQKSTHIEFESLFDLQFRIKEYEDQLEAIKNRTKLLSLQLTQGRVRQSQSEHAHEAAMRQNQQDQVKANSKELYLYSELLNTIKFQEEQIKFLESLKGGSKRRHRIKEQIIQQTD</sequence>
<organism evidence="2 3">
    <name type="scientific">Hexamita inflata</name>
    <dbReference type="NCBI Taxonomy" id="28002"/>
    <lineage>
        <taxon>Eukaryota</taxon>
        <taxon>Metamonada</taxon>
        <taxon>Diplomonadida</taxon>
        <taxon>Hexamitidae</taxon>
        <taxon>Hexamitinae</taxon>
        <taxon>Hexamita</taxon>
    </lineage>
</organism>
<reference evidence="2 3" key="1">
    <citation type="submission" date="2024-07" db="EMBL/GenBank/DDBJ databases">
        <authorList>
            <person name="Akdeniz Z."/>
        </authorList>
    </citation>
    <scope>NUCLEOTIDE SEQUENCE [LARGE SCALE GENOMIC DNA]</scope>
</reference>
<gene>
    <name evidence="2" type="ORF">HINF_LOCUS13866</name>
</gene>